<feature type="transmembrane region" description="Helical" evidence="1">
    <location>
        <begin position="72"/>
        <end position="98"/>
    </location>
</feature>
<gene>
    <name evidence="2" type="ORF">NCTC10112_00374</name>
</gene>
<keyword evidence="1" id="KW-0472">Membrane</keyword>
<keyword evidence="3" id="KW-1185">Reference proteome</keyword>
<name>A0A448ZWR8_METOS</name>
<accession>A0A448ZWR8</accession>
<dbReference type="EMBL" id="LR214940">
    <property type="protein sequence ID" value="VEU55708.1"/>
    <property type="molecule type" value="Genomic_DNA"/>
</dbReference>
<feature type="transmembrane region" description="Helical" evidence="1">
    <location>
        <begin position="110"/>
        <end position="130"/>
    </location>
</feature>
<keyword evidence="1" id="KW-1133">Transmembrane helix</keyword>
<reference evidence="2 3" key="1">
    <citation type="submission" date="2019-01" db="EMBL/GenBank/DDBJ databases">
        <authorList>
            <consortium name="Pathogen Informatics"/>
        </authorList>
    </citation>
    <scope>NUCLEOTIDE SEQUENCE [LARGE SCALE GENOMIC DNA]</scope>
    <source>
        <strain evidence="2 3">NCTC10112</strain>
    </source>
</reference>
<evidence type="ECO:0000256" key="1">
    <source>
        <dbReference type="SAM" id="Phobius"/>
    </source>
</evidence>
<organism evidence="2 3">
    <name type="scientific">Metamycoplasma orale</name>
    <name type="common">Mycoplasma orale</name>
    <dbReference type="NCBI Taxonomy" id="2121"/>
    <lineage>
        <taxon>Bacteria</taxon>
        <taxon>Bacillati</taxon>
        <taxon>Mycoplasmatota</taxon>
        <taxon>Mycoplasmoidales</taxon>
        <taxon>Metamycoplasmataceae</taxon>
        <taxon>Metamycoplasma</taxon>
    </lineage>
</organism>
<proteinExistence type="predicted"/>
<dbReference type="RefSeq" id="WP_022936017.1">
    <property type="nucleotide sequence ID" value="NZ_LR214940.1"/>
</dbReference>
<evidence type="ECO:0000313" key="2">
    <source>
        <dbReference type="EMBL" id="VEU55708.1"/>
    </source>
</evidence>
<dbReference type="Proteomes" id="UP000290482">
    <property type="component" value="Chromosome"/>
</dbReference>
<dbReference type="AlphaFoldDB" id="A0A448ZWR8"/>
<dbReference type="KEGG" id="mob:NCTC10112_00374"/>
<feature type="transmembrane region" description="Helical" evidence="1">
    <location>
        <begin position="6"/>
        <end position="31"/>
    </location>
</feature>
<keyword evidence="1" id="KW-0812">Transmembrane</keyword>
<protein>
    <submittedName>
        <fullName evidence="2">Uncharacterized protein</fullName>
    </submittedName>
</protein>
<sequence length="246" mass="29812">MTNYILYSALGIFILNLGLNSIIEILFFINYKYFYIGFSKLNAKQYFVENSIRVNSLVFQIFEKLFKKFRNIFISIIVVFSSLLFVCFAYAIVITIKFWPIIKNNLLDYLLMYGLIFVDFIFFAPIYYMPSLLRKWSNSKLILKNWKEINNNFQEKDLEIENVAEYEKFKNLILYKEVIFEYSYEKNNIKQTFVKWFMQNKRPFLDNGNIDKNKIIEFLICDYQNTKLDYVSYPFSFYLKLIKEFS</sequence>
<evidence type="ECO:0000313" key="3">
    <source>
        <dbReference type="Proteomes" id="UP000290482"/>
    </source>
</evidence>
<dbReference type="OrthoDB" id="9793at2093"/>
<dbReference type="NCBIfam" id="NF045996">
    <property type="entry name" value="MAG0920_fam"/>
    <property type="match status" value="1"/>
</dbReference>